<feature type="non-terminal residue" evidence="11">
    <location>
        <position position="1"/>
    </location>
</feature>
<dbReference type="PROSITE" id="PS00972">
    <property type="entry name" value="USP_1"/>
    <property type="match status" value="1"/>
</dbReference>
<feature type="compositionally biased region" description="Polar residues" evidence="8">
    <location>
        <begin position="398"/>
        <end position="407"/>
    </location>
</feature>
<evidence type="ECO:0000256" key="3">
    <source>
        <dbReference type="ARBA" id="ARBA00022670"/>
    </source>
</evidence>
<dbReference type="InterPro" id="IPR028889">
    <property type="entry name" value="USP"/>
</dbReference>
<keyword evidence="5 7" id="KW-0378">Hydrolase</keyword>
<feature type="domain" description="USP" evidence="10">
    <location>
        <begin position="136"/>
        <end position="498"/>
    </location>
</feature>
<dbReference type="GO" id="GO:0004843">
    <property type="term" value="F:cysteine-type deubiquitinase activity"/>
    <property type="evidence" value="ECO:0007669"/>
    <property type="project" value="UniProtKB-UniRule"/>
</dbReference>
<dbReference type="InterPro" id="IPR029071">
    <property type="entry name" value="Ubiquitin-like_domsf"/>
</dbReference>
<dbReference type="EC" id="3.4.19.12" evidence="7"/>
<dbReference type="PROSITE" id="PS50235">
    <property type="entry name" value="USP_3"/>
    <property type="match status" value="1"/>
</dbReference>
<dbReference type="PANTHER" id="PTHR43982:SF1">
    <property type="entry name" value="UBIQUITIN CARBOXYL-TERMINAL HYDROLASE 14"/>
    <property type="match status" value="1"/>
</dbReference>
<evidence type="ECO:0000256" key="6">
    <source>
        <dbReference type="ARBA" id="ARBA00022807"/>
    </source>
</evidence>
<dbReference type="GO" id="GO:0061136">
    <property type="term" value="P:regulation of proteasomal protein catabolic process"/>
    <property type="evidence" value="ECO:0007669"/>
    <property type="project" value="TreeGrafter"/>
</dbReference>
<dbReference type="Gene3D" id="3.10.20.90">
    <property type="entry name" value="Phosphatidylinositol 3-kinase Catalytic Subunit, Chain A, domain 1"/>
    <property type="match status" value="1"/>
</dbReference>
<evidence type="ECO:0000256" key="8">
    <source>
        <dbReference type="SAM" id="MobiDB-lite"/>
    </source>
</evidence>
<dbReference type="EMBL" id="KL363251">
    <property type="protein sequence ID" value="KFD50568.1"/>
    <property type="molecule type" value="Genomic_DNA"/>
</dbReference>
<dbReference type="SMART" id="SM00213">
    <property type="entry name" value="UBQ"/>
    <property type="match status" value="1"/>
</dbReference>
<evidence type="ECO:0000313" key="12">
    <source>
        <dbReference type="Proteomes" id="UP000030764"/>
    </source>
</evidence>
<keyword evidence="6 7" id="KW-0788">Thiol protease</keyword>
<protein>
    <recommendedName>
        <fullName evidence="7">Ubiquitin carboxyl-terminal hydrolase</fullName>
        <ecNumber evidence="7">3.4.19.12</ecNumber>
    </recommendedName>
</protein>
<proteinExistence type="inferred from homology"/>
<dbReference type="Gene3D" id="3.90.70.10">
    <property type="entry name" value="Cysteine proteinases"/>
    <property type="match status" value="1"/>
</dbReference>
<keyword evidence="4 7" id="KW-0833">Ubl conjugation pathway</keyword>
<dbReference type="InterPro" id="IPR018200">
    <property type="entry name" value="USP_CS"/>
</dbReference>
<dbReference type="PANTHER" id="PTHR43982">
    <property type="entry name" value="UBIQUITIN CARBOXYL-TERMINAL HYDROLASE"/>
    <property type="match status" value="1"/>
</dbReference>
<dbReference type="InterPro" id="IPR038765">
    <property type="entry name" value="Papain-like_cys_pep_sf"/>
</dbReference>
<organism evidence="11 12">
    <name type="scientific">Trichuris suis</name>
    <name type="common">pig whipworm</name>
    <dbReference type="NCBI Taxonomy" id="68888"/>
    <lineage>
        <taxon>Eukaryota</taxon>
        <taxon>Metazoa</taxon>
        <taxon>Ecdysozoa</taxon>
        <taxon>Nematoda</taxon>
        <taxon>Enoplea</taxon>
        <taxon>Dorylaimia</taxon>
        <taxon>Trichinellida</taxon>
        <taxon>Trichuridae</taxon>
        <taxon>Trichuris</taxon>
    </lineage>
</organism>
<evidence type="ECO:0000313" key="11">
    <source>
        <dbReference type="EMBL" id="KFD50568.1"/>
    </source>
</evidence>
<dbReference type="Proteomes" id="UP000030764">
    <property type="component" value="Unassembled WGS sequence"/>
</dbReference>
<feature type="region of interest" description="Disordered" evidence="8">
    <location>
        <begin position="393"/>
        <end position="420"/>
    </location>
</feature>
<dbReference type="GO" id="GO:0043161">
    <property type="term" value="P:proteasome-mediated ubiquitin-dependent protein catabolic process"/>
    <property type="evidence" value="ECO:0007669"/>
    <property type="project" value="InterPro"/>
</dbReference>
<evidence type="ECO:0000256" key="1">
    <source>
        <dbReference type="ARBA" id="ARBA00000707"/>
    </source>
</evidence>
<dbReference type="Pfam" id="PF00443">
    <property type="entry name" value="UCH"/>
    <property type="match status" value="1"/>
</dbReference>
<dbReference type="SUPFAM" id="SSF54236">
    <property type="entry name" value="Ubiquitin-like"/>
    <property type="match status" value="1"/>
</dbReference>
<dbReference type="PROSITE" id="PS50053">
    <property type="entry name" value="UBIQUITIN_2"/>
    <property type="match status" value="1"/>
</dbReference>
<keyword evidence="12" id="KW-1185">Reference proteome</keyword>
<evidence type="ECO:0000256" key="5">
    <source>
        <dbReference type="ARBA" id="ARBA00022801"/>
    </source>
</evidence>
<sequence>LTQSSYNQTKQSHSQRKKYAIAVVWLRSFEAMEPLRVHVKWGKEKFDNVLVHLDQSPALFKAQLFSLTGVQPERQKIVWRGKALGNDSWDGFSIKPGCQLLLLGTTGDLPGAPVNKTVFVEDMTPAEVIKAKDLLSGIKNLGNTCYMSATLQCLATVPELMEGFKKFLLSPNLDLGGNRFFMVILAEQFKAMLCGEHEFTTPVVLVEYLCKSFPQFATKDEQGHHQQQDANELWVLLLRLSSELLPFAHKAEGSEETIVSAYLTGEFFITMHSAESGETETDTEQFQQLSCFLTGEVKHLINGLRAKMTEGVTKRSATLERDVVFERKYAISRLPKYLTVQMVRFFYKEKDQVNAKILKDVKFPIELDVYDLCTDELKAKLQPARQMIDDIEEKKKSAQTQANNETSKPNDEGEILPTSFEDDVGSNNSGRYTLQAVLTHKGRSSNSGHYVAWVRGKREHQWLKCDDEIVSIVTEEEILRLSGGGDWHCAYVLLYGPKVVRRDKCTAQQPSL</sequence>
<feature type="domain" description="Ubiquitin-like" evidence="9">
    <location>
        <begin position="35"/>
        <end position="103"/>
    </location>
</feature>
<evidence type="ECO:0000256" key="4">
    <source>
        <dbReference type="ARBA" id="ARBA00022786"/>
    </source>
</evidence>
<dbReference type="InterPro" id="IPR044635">
    <property type="entry name" value="UBP14-like"/>
</dbReference>
<dbReference type="InterPro" id="IPR000626">
    <property type="entry name" value="Ubiquitin-like_dom"/>
</dbReference>
<gene>
    <name evidence="11" type="ORF">M513_08517</name>
</gene>
<dbReference type="AlphaFoldDB" id="A0A085M022"/>
<evidence type="ECO:0000256" key="7">
    <source>
        <dbReference type="RuleBase" id="RU366025"/>
    </source>
</evidence>
<name>A0A085M022_9BILA</name>
<evidence type="ECO:0000259" key="10">
    <source>
        <dbReference type="PROSITE" id="PS50235"/>
    </source>
</evidence>
<reference evidence="11 12" key="1">
    <citation type="journal article" date="2014" name="Nat. Genet.">
        <title>Genome and transcriptome of the porcine whipworm Trichuris suis.</title>
        <authorList>
            <person name="Jex A.R."/>
            <person name="Nejsum P."/>
            <person name="Schwarz E.M."/>
            <person name="Hu L."/>
            <person name="Young N.D."/>
            <person name="Hall R.S."/>
            <person name="Korhonen P.K."/>
            <person name="Liao S."/>
            <person name="Thamsborg S."/>
            <person name="Xia J."/>
            <person name="Xu P."/>
            <person name="Wang S."/>
            <person name="Scheerlinck J.P."/>
            <person name="Hofmann A."/>
            <person name="Sternberg P.W."/>
            <person name="Wang J."/>
            <person name="Gasser R.B."/>
        </authorList>
    </citation>
    <scope>NUCLEOTIDE SEQUENCE [LARGE SCALE GENOMIC DNA]</scope>
    <source>
        <strain evidence="11">DCEP-RM93M</strain>
    </source>
</reference>
<dbReference type="GO" id="GO:0070628">
    <property type="term" value="F:proteasome binding"/>
    <property type="evidence" value="ECO:0007669"/>
    <property type="project" value="TreeGrafter"/>
</dbReference>
<comment type="similarity">
    <text evidence="2">Belongs to the peptidase C19 family. USP14/UBP6 subfamily.</text>
</comment>
<comment type="catalytic activity">
    <reaction evidence="1 7">
        <text>Thiol-dependent hydrolysis of ester, thioester, amide, peptide and isopeptide bonds formed by the C-terminal Gly of ubiquitin (a 76-residue protein attached to proteins as an intracellular targeting signal).</text>
        <dbReference type="EC" id="3.4.19.12"/>
    </reaction>
</comment>
<dbReference type="SUPFAM" id="SSF54001">
    <property type="entry name" value="Cysteine proteinases"/>
    <property type="match status" value="1"/>
</dbReference>
<dbReference type="CDD" id="cd16104">
    <property type="entry name" value="Ubl_USP14_like"/>
    <property type="match status" value="1"/>
</dbReference>
<keyword evidence="3 7" id="KW-0645">Protease</keyword>
<evidence type="ECO:0000256" key="2">
    <source>
        <dbReference type="ARBA" id="ARBA00008739"/>
    </source>
</evidence>
<dbReference type="GO" id="GO:0016579">
    <property type="term" value="P:protein deubiquitination"/>
    <property type="evidence" value="ECO:0007669"/>
    <property type="project" value="InterPro"/>
</dbReference>
<evidence type="ECO:0000259" key="9">
    <source>
        <dbReference type="PROSITE" id="PS50053"/>
    </source>
</evidence>
<dbReference type="PROSITE" id="PS00973">
    <property type="entry name" value="USP_2"/>
    <property type="match status" value="1"/>
</dbReference>
<accession>A0A085M022</accession>
<dbReference type="InterPro" id="IPR001394">
    <property type="entry name" value="Peptidase_C19_UCH"/>
</dbReference>